<feature type="signal peptide" evidence="1">
    <location>
        <begin position="1"/>
        <end position="16"/>
    </location>
</feature>
<evidence type="ECO:0000256" key="1">
    <source>
        <dbReference type="SAM" id="SignalP"/>
    </source>
</evidence>
<dbReference type="PANTHER" id="PTHR34618">
    <property type="entry name" value="SURFACE PROTEIN MAS1, PUTATIVE-RELATED"/>
    <property type="match status" value="1"/>
</dbReference>
<keyword evidence="3" id="KW-1185">Reference proteome</keyword>
<protein>
    <recommendedName>
        <fullName evidence="4">Cell surface protein</fullName>
    </recommendedName>
</protein>
<comment type="caution">
    <text evidence="2">The sequence shown here is derived from an EMBL/GenBank/DDBJ whole genome shotgun (WGS) entry which is preliminary data.</text>
</comment>
<feature type="chain" id="PRO_5047007032" description="Cell surface protein" evidence="1">
    <location>
        <begin position="17"/>
        <end position="298"/>
    </location>
</feature>
<dbReference type="PANTHER" id="PTHR34618:SF1">
    <property type="entry name" value="SECRETED PROTEIN"/>
    <property type="match status" value="1"/>
</dbReference>
<sequence>MSRLLTCLLLATGVSAHGVILKTKGANGVVAPGACVLDGTPRDCILNACGAQADAGIIRDAEIDQGKYGPLGWTQGGGNCKPDAVISSFMGLGTAPTYKGGRKKTGPEDDLSALGIKGNTRRRAKPRLMARDESPLNLPGVGVAGLGGERTSYPEETIVGDMAGQGKMRGLPTTNDNGEISLVYRQINQDGAGPLTAAIDSTSAATDPKAFQSAKMTYNVPGDGVFALSLATSTNFDIKVQMPEGAVCEGKVAGLDNVCFVRVRNQAPAGPFGGAGFFTQSSESRKRALAFRKRSLSK</sequence>
<name>A0ABQ0CVS8_9HYPO</name>
<evidence type="ECO:0000313" key="3">
    <source>
        <dbReference type="Proteomes" id="UP001562357"/>
    </source>
</evidence>
<dbReference type="Proteomes" id="UP001562357">
    <property type="component" value="Unassembled WGS sequence"/>
</dbReference>
<reference evidence="3" key="1">
    <citation type="submission" date="2024-06" db="EMBL/GenBank/DDBJ databases">
        <title>Draft Genome Sequences of Epichloe bromicola Strains Isolated from Elymus ciliaris.</title>
        <authorList>
            <consortium name="Epichloe bromicola genome sequencing consortium"/>
            <person name="Miura A."/>
            <person name="Imano S."/>
            <person name="Ashida A."/>
            <person name="Sato I."/>
            <person name="Chiba S."/>
            <person name="Tanaka A."/>
            <person name="Camagna M."/>
            <person name="Takemoto D."/>
        </authorList>
    </citation>
    <scope>NUCLEOTIDE SEQUENCE [LARGE SCALE GENOMIC DNA]</scope>
    <source>
        <strain evidence="3">DP</strain>
    </source>
</reference>
<accession>A0ABQ0CVS8</accession>
<organism evidence="2 3">
    <name type="scientific">Epichloe bromicola</name>
    <dbReference type="NCBI Taxonomy" id="79588"/>
    <lineage>
        <taxon>Eukaryota</taxon>
        <taxon>Fungi</taxon>
        <taxon>Dikarya</taxon>
        <taxon>Ascomycota</taxon>
        <taxon>Pezizomycotina</taxon>
        <taxon>Sordariomycetes</taxon>
        <taxon>Hypocreomycetidae</taxon>
        <taxon>Hypocreales</taxon>
        <taxon>Clavicipitaceae</taxon>
        <taxon>Epichloe</taxon>
    </lineage>
</organism>
<keyword evidence="1" id="KW-0732">Signal</keyword>
<dbReference type="EMBL" id="BAAFGZ010000290">
    <property type="protein sequence ID" value="GAB0137546.1"/>
    <property type="molecule type" value="Genomic_DNA"/>
</dbReference>
<evidence type="ECO:0008006" key="4">
    <source>
        <dbReference type="Google" id="ProtNLM"/>
    </source>
</evidence>
<dbReference type="Pfam" id="PF11327">
    <property type="entry name" value="Egh16-like"/>
    <property type="match status" value="1"/>
</dbReference>
<evidence type="ECO:0000313" key="2">
    <source>
        <dbReference type="EMBL" id="GAB0137546.1"/>
    </source>
</evidence>
<dbReference type="InterPro" id="IPR021476">
    <property type="entry name" value="Egh16-like"/>
</dbReference>
<proteinExistence type="predicted"/>
<gene>
    <name evidence="2" type="primary">g5806</name>
    <name evidence="2" type="ORF">EsDP_00005806</name>
</gene>